<sequence>MLLNRVPSLVGFQLLRSLGLLISSAGDNDLFDLVKQFFWDNPDDVSGIPNSIYYSYIFDVVTNSLIDYYLSHVVAIMLILESERLLATNRSTADFVDDNIRNQPITRSLTRTASFLYHMGGLPMFLKGIQTGLVYRVAHFAITSLLHMVLFRHYLLSPIAPIISTVVLAELHMAWTHATISATSSTGSLLKLRPNRKTWRRLLIPSLIYAAARALIEYLPDAADSSFNLFFKGFNYEEHSEHFIAYFEVSTMLPTLILRMTVVLPASIALILIEASFLPETETTIVPFTQGRRAKMSALVWGKIDKARSGFSDVYGLVRGSTYLWLWELHAKRCLLQTAVEIVAIWLEGGFQD</sequence>
<dbReference type="Proteomes" id="UP000541154">
    <property type="component" value="Unassembled WGS sequence"/>
</dbReference>
<protein>
    <submittedName>
        <fullName evidence="1">Uncharacterized protein</fullName>
    </submittedName>
</protein>
<evidence type="ECO:0000313" key="1">
    <source>
        <dbReference type="EMBL" id="KAF5863003.1"/>
    </source>
</evidence>
<name>A0A8H6A581_PETAA</name>
<reference evidence="1 2" key="1">
    <citation type="submission" date="2019-04" db="EMBL/GenBank/DDBJ databases">
        <title>Aspergillus burnettii sp. nov., novel species from soil in southeast Queensland.</title>
        <authorList>
            <person name="Gilchrist C.L.M."/>
            <person name="Pitt J.I."/>
            <person name="Lange L."/>
            <person name="Lacey H.J."/>
            <person name="Vuong D."/>
            <person name="Midgley D.J."/>
            <person name="Greenfield P."/>
            <person name="Bradbury M."/>
            <person name="Lacey E."/>
            <person name="Busk P.K."/>
            <person name="Pilgaard B."/>
            <person name="Chooi Y.H."/>
            <person name="Piggott A.M."/>
        </authorList>
    </citation>
    <scope>NUCLEOTIDE SEQUENCE [LARGE SCALE GENOMIC DNA]</scope>
    <source>
        <strain evidence="1 2">FRR 5400</strain>
    </source>
</reference>
<evidence type="ECO:0000313" key="2">
    <source>
        <dbReference type="Proteomes" id="UP000541154"/>
    </source>
</evidence>
<dbReference type="AlphaFoldDB" id="A0A8H6A581"/>
<keyword evidence="2" id="KW-1185">Reference proteome</keyword>
<accession>A0A8H6A581</accession>
<proteinExistence type="predicted"/>
<dbReference type="EMBL" id="SPNV01000060">
    <property type="protein sequence ID" value="KAF5863003.1"/>
    <property type="molecule type" value="Genomic_DNA"/>
</dbReference>
<organism evidence="1 2">
    <name type="scientific">Petromyces alliaceus</name>
    <name type="common">Aspergillus alliaceus</name>
    <dbReference type="NCBI Taxonomy" id="209559"/>
    <lineage>
        <taxon>Eukaryota</taxon>
        <taxon>Fungi</taxon>
        <taxon>Dikarya</taxon>
        <taxon>Ascomycota</taxon>
        <taxon>Pezizomycotina</taxon>
        <taxon>Eurotiomycetes</taxon>
        <taxon>Eurotiomycetidae</taxon>
        <taxon>Eurotiales</taxon>
        <taxon>Aspergillaceae</taxon>
        <taxon>Aspergillus</taxon>
        <taxon>Aspergillus subgen. Circumdati</taxon>
    </lineage>
</organism>
<gene>
    <name evidence="1" type="ORF">ETB97_010811</name>
</gene>
<comment type="caution">
    <text evidence="1">The sequence shown here is derived from an EMBL/GenBank/DDBJ whole genome shotgun (WGS) entry which is preliminary data.</text>
</comment>